<dbReference type="EMBL" id="DF974520">
    <property type="protein sequence ID" value="GAU49130.1"/>
    <property type="molecule type" value="Genomic_DNA"/>
</dbReference>
<dbReference type="OrthoDB" id="1917367at2759"/>
<feature type="domain" description="Reverse transcriptase Ty1/copia-type" evidence="1">
    <location>
        <begin position="112"/>
        <end position="239"/>
    </location>
</feature>
<protein>
    <recommendedName>
        <fullName evidence="1">Reverse transcriptase Ty1/copia-type domain-containing protein</fullName>
    </recommendedName>
</protein>
<dbReference type="Proteomes" id="UP000242715">
    <property type="component" value="Unassembled WGS sequence"/>
</dbReference>
<accession>A0A2Z6PEM8</accession>
<proteinExistence type="predicted"/>
<dbReference type="AlphaFoldDB" id="A0A2Z6PEM8"/>
<dbReference type="Pfam" id="PF07727">
    <property type="entry name" value="RVT_2"/>
    <property type="match status" value="1"/>
</dbReference>
<dbReference type="InterPro" id="IPR043502">
    <property type="entry name" value="DNA/RNA_pol_sf"/>
</dbReference>
<evidence type="ECO:0000259" key="1">
    <source>
        <dbReference type="Pfam" id="PF07727"/>
    </source>
</evidence>
<evidence type="ECO:0000313" key="2">
    <source>
        <dbReference type="EMBL" id="GAU49130.1"/>
    </source>
</evidence>
<dbReference type="SUPFAM" id="SSF56672">
    <property type="entry name" value="DNA/RNA polymerases"/>
    <property type="match status" value="1"/>
</dbReference>
<evidence type="ECO:0000313" key="3">
    <source>
        <dbReference type="Proteomes" id="UP000242715"/>
    </source>
</evidence>
<gene>
    <name evidence="2" type="ORF">TSUD_406950</name>
</gene>
<sequence>MTAEVSITGIQLHQQILGARHHIFTKLVVMELHMGNEADVIDKNDTPQVTVTIEPEVIHVAEHVETHVEEHVEAHVEEHVETHVEGYVETHFKSQVLWRKAMEEEIQSIERNNTWELVSLPTGKKPIAVKWVYKVKHKSDDTIAKCKARLVAKEFLQKPRIDFNEIFGSVARLETVRLVVAIANHFEWDYVQLDVKSAFLNGKLEEEVYVEQPQDFIVEGKEDHVLKLNKALYGLKQAPS</sequence>
<organism evidence="2 3">
    <name type="scientific">Trifolium subterraneum</name>
    <name type="common">Subterranean clover</name>
    <dbReference type="NCBI Taxonomy" id="3900"/>
    <lineage>
        <taxon>Eukaryota</taxon>
        <taxon>Viridiplantae</taxon>
        <taxon>Streptophyta</taxon>
        <taxon>Embryophyta</taxon>
        <taxon>Tracheophyta</taxon>
        <taxon>Spermatophyta</taxon>
        <taxon>Magnoliopsida</taxon>
        <taxon>eudicotyledons</taxon>
        <taxon>Gunneridae</taxon>
        <taxon>Pentapetalae</taxon>
        <taxon>rosids</taxon>
        <taxon>fabids</taxon>
        <taxon>Fabales</taxon>
        <taxon>Fabaceae</taxon>
        <taxon>Papilionoideae</taxon>
        <taxon>50 kb inversion clade</taxon>
        <taxon>NPAAA clade</taxon>
        <taxon>Hologalegina</taxon>
        <taxon>IRL clade</taxon>
        <taxon>Trifolieae</taxon>
        <taxon>Trifolium</taxon>
    </lineage>
</organism>
<name>A0A2Z6PEM8_TRISU</name>
<dbReference type="InterPro" id="IPR013103">
    <property type="entry name" value="RVT_2"/>
</dbReference>
<keyword evidence="3" id="KW-1185">Reference proteome</keyword>
<reference evidence="3" key="1">
    <citation type="journal article" date="2017" name="Front. Plant Sci.">
        <title>Climate Clever Clovers: New Paradigm to Reduce the Environmental Footprint of Ruminants by Breeding Low Methanogenic Forages Utilizing Haplotype Variation.</title>
        <authorList>
            <person name="Kaur P."/>
            <person name="Appels R."/>
            <person name="Bayer P.E."/>
            <person name="Keeble-Gagnere G."/>
            <person name="Wang J."/>
            <person name="Hirakawa H."/>
            <person name="Shirasawa K."/>
            <person name="Vercoe P."/>
            <person name="Stefanova K."/>
            <person name="Durmic Z."/>
            <person name="Nichols P."/>
            <person name="Revell C."/>
            <person name="Isobe S.N."/>
            <person name="Edwards D."/>
            <person name="Erskine W."/>
        </authorList>
    </citation>
    <scope>NUCLEOTIDE SEQUENCE [LARGE SCALE GENOMIC DNA]</scope>
    <source>
        <strain evidence="3">cv. Daliak</strain>
    </source>
</reference>